<gene>
    <name evidence="1" type="ORF">JOF56_006977</name>
</gene>
<dbReference type="RefSeq" id="WP_209643641.1">
    <property type="nucleotide sequence ID" value="NZ_JAGINW010000001.1"/>
</dbReference>
<name>A0ABS4TQA6_9PSEU</name>
<dbReference type="Proteomes" id="UP001519332">
    <property type="component" value="Unassembled WGS sequence"/>
</dbReference>
<organism evidence="1 2">
    <name type="scientific">Kibdelosporangium banguiense</name>
    <dbReference type="NCBI Taxonomy" id="1365924"/>
    <lineage>
        <taxon>Bacteria</taxon>
        <taxon>Bacillati</taxon>
        <taxon>Actinomycetota</taxon>
        <taxon>Actinomycetes</taxon>
        <taxon>Pseudonocardiales</taxon>
        <taxon>Pseudonocardiaceae</taxon>
        <taxon>Kibdelosporangium</taxon>
    </lineage>
</organism>
<evidence type="ECO:0008006" key="3">
    <source>
        <dbReference type="Google" id="ProtNLM"/>
    </source>
</evidence>
<sequence length="233" mass="24618">MVILFVIVAVGLAVAGVMLVRGQAAARRRELDDSKAEARRWVERLGGQIVQLTGTDPASRQALADASERLNAAGSQLELASTTQQAQLATQTALEGLYYIRAARIAMGLDPGPALPGDAERQQAGMVTEHRKVDVDGHTYEVSPGPGASTPHYHPGGEVDGRQVPQGWYSQPWWKPALIGGAAGLGSALVFGSLFAGMPGIPDIGSWESGFEAGQQEAFESIGYAGFDDEFDL</sequence>
<evidence type="ECO:0000313" key="2">
    <source>
        <dbReference type="Proteomes" id="UP001519332"/>
    </source>
</evidence>
<accession>A0ABS4TQA6</accession>
<keyword evidence="2" id="KW-1185">Reference proteome</keyword>
<proteinExistence type="predicted"/>
<protein>
    <recommendedName>
        <fullName evidence="3">DUF1542 domain-containing protein</fullName>
    </recommendedName>
</protein>
<dbReference type="EMBL" id="JAGINW010000001">
    <property type="protein sequence ID" value="MBP2326592.1"/>
    <property type="molecule type" value="Genomic_DNA"/>
</dbReference>
<evidence type="ECO:0000313" key="1">
    <source>
        <dbReference type="EMBL" id="MBP2326592.1"/>
    </source>
</evidence>
<reference evidence="1 2" key="1">
    <citation type="submission" date="2021-03" db="EMBL/GenBank/DDBJ databases">
        <title>Sequencing the genomes of 1000 actinobacteria strains.</title>
        <authorList>
            <person name="Klenk H.-P."/>
        </authorList>
    </citation>
    <scope>NUCLEOTIDE SEQUENCE [LARGE SCALE GENOMIC DNA]</scope>
    <source>
        <strain evidence="1 2">DSM 46670</strain>
    </source>
</reference>
<comment type="caution">
    <text evidence="1">The sequence shown here is derived from an EMBL/GenBank/DDBJ whole genome shotgun (WGS) entry which is preliminary data.</text>
</comment>